<gene>
    <name evidence="7" type="ORF">TRUGW13939_06777</name>
</gene>
<evidence type="ECO:0000313" key="8">
    <source>
        <dbReference type="Proteomes" id="UP000509510"/>
    </source>
</evidence>
<dbReference type="GO" id="GO:0008270">
    <property type="term" value="F:zinc ion binding"/>
    <property type="evidence" value="ECO:0007669"/>
    <property type="project" value="InterPro"/>
</dbReference>
<dbReference type="GeneID" id="55994271"/>
<keyword evidence="2" id="KW-0805">Transcription regulation</keyword>
<accession>A0A7H8QZW2</accession>
<dbReference type="InterPro" id="IPR051127">
    <property type="entry name" value="Fungal_SecMet_Regulators"/>
</dbReference>
<dbReference type="Pfam" id="PF04082">
    <property type="entry name" value="Fungal_trans"/>
    <property type="match status" value="1"/>
</dbReference>
<dbReference type="GO" id="GO:0000978">
    <property type="term" value="F:RNA polymerase II cis-regulatory region sequence-specific DNA binding"/>
    <property type="evidence" value="ECO:0007669"/>
    <property type="project" value="TreeGrafter"/>
</dbReference>
<dbReference type="GO" id="GO:0005634">
    <property type="term" value="C:nucleus"/>
    <property type="evidence" value="ECO:0007669"/>
    <property type="project" value="TreeGrafter"/>
</dbReference>
<dbReference type="Proteomes" id="UP000509510">
    <property type="component" value="Chromosome III"/>
</dbReference>
<keyword evidence="8" id="KW-1185">Reference proteome</keyword>
<keyword evidence="3" id="KW-0238">DNA-binding</keyword>
<dbReference type="PROSITE" id="PS00463">
    <property type="entry name" value="ZN2_CY6_FUNGAL_1"/>
    <property type="match status" value="1"/>
</dbReference>
<dbReference type="SMART" id="SM00066">
    <property type="entry name" value="GAL4"/>
    <property type="match status" value="1"/>
</dbReference>
<dbReference type="PROSITE" id="PS50048">
    <property type="entry name" value="ZN2_CY6_FUNGAL_2"/>
    <property type="match status" value="1"/>
</dbReference>
<evidence type="ECO:0000259" key="6">
    <source>
        <dbReference type="PROSITE" id="PS50048"/>
    </source>
</evidence>
<dbReference type="GO" id="GO:0000981">
    <property type="term" value="F:DNA-binding transcription factor activity, RNA polymerase II-specific"/>
    <property type="evidence" value="ECO:0007669"/>
    <property type="project" value="InterPro"/>
</dbReference>
<dbReference type="PANTHER" id="PTHR47424">
    <property type="entry name" value="REGULATORY PROTEIN GAL4"/>
    <property type="match status" value="1"/>
</dbReference>
<dbReference type="CDD" id="cd12148">
    <property type="entry name" value="fungal_TF_MHR"/>
    <property type="match status" value="1"/>
</dbReference>
<dbReference type="InterPro" id="IPR001138">
    <property type="entry name" value="Zn2Cys6_DnaBD"/>
</dbReference>
<keyword evidence="4" id="KW-0804">Transcription</keyword>
<dbReference type="GO" id="GO:0006351">
    <property type="term" value="P:DNA-templated transcription"/>
    <property type="evidence" value="ECO:0007669"/>
    <property type="project" value="InterPro"/>
</dbReference>
<name>A0A7H8QZW2_TALRU</name>
<evidence type="ECO:0000256" key="2">
    <source>
        <dbReference type="ARBA" id="ARBA00023015"/>
    </source>
</evidence>
<dbReference type="AlphaFoldDB" id="A0A7H8QZW2"/>
<dbReference type="KEGG" id="trg:TRUGW13939_06777"/>
<keyword evidence="5" id="KW-0539">Nucleus</keyword>
<dbReference type="GO" id="GO:0000435">
    <property type="term" value="P:positive regulation of transcription from RNA polymerase II promoter by galactose"/>
    <property type="evidence" value="ECO:0007669"/>
    <property type="project" value="TreeGrafter"/>
</dbReference>
<dbReference type="InterPro" id="IPR007219">
    <property type="entry name" value="XnlR_reg_dom"/>
</dbReference>
<reference evidence="8" key="1">
    <citation type="submission" date="2020-06" db="EMBL/GenBank/DDBJ databases">
        <title>A chromosome-scale genome assembly of Talaromyces rugulosus W13939.</title>
        <authorList>
            <person name="Wang B."/>
            <person name="Guo L."/>
            <person name="Ye K."/>
            <person name="Wang L."/>
        </authorList>
    </citation>
    <scope>NUCLEOTIDE SEQUENCE [LARGE SCALE GENOMIC DNA]</scope>
    <source>
        <strain evidence="8">W13939</strain>
    </source>
</reference>
<dbReference type="SMART" id="SM00906">
    <property type="entry name" value="Fungal_trans"/>
    <property type="match status" value="1"/>
</dbReference>
<dbReference type="Pfam" id="PF00172">
    <property type="entry name" value="Zn_clus"/>
    <property type="match status" value="1"/>
</dbReference>
<evidence type="ECO:0000256" key="5">
    <source>
        <dbReference type="ARBA" id="ARBA00023242"/>
    </source>
</evidence>
<dbReference type="OrthoDB" id="4481633at2759"/>
<feature type="domain" description="Zn(2)-C6 fungal-type" evidence="6">
    <location>
        <begin position="15"/>
        <end position="47"/>
    </location>
</feature>
<organism evidence="7 8">
    <name type="scientific">Talaromyces rugulosus</name>
    <name type="common">Penicillium rugulosum</name>
    <dbReference type="NCBI Taxonomy" id="121627"/>
    <lineage>
        <taxon>Eukaryota</taxon>
        <taxon>Fungi</taxon>
        <taxon>Dikarya</taxon>
        <taxon>Ascomycota</taxon>
        <taxon>Pezizomycotina</taxon>
        <taxon>Eurotiomycetes</taxon>
        <taxon>Eurotiomycetidae</taxon>
        <taxon>Eurotiales</taxon>
        <taxon>Trichocomaceae</taxon>
        <taxon>Talaromyces</taxon>
        <taxon>Talaromyces sect. Islandici</taxon>
    </lineage>
</organism>
<dbReference type="Gene3D" id="4.10.240.10">
    <property type="entry name" value="Zn(2)-C6 fungal-type DNA-binding domain"/>
    <property type="match status" value="1"/>
</dbReference>
<evidence type="ECO:0000313" key="7">
    <source>
        <dbReference type="EMBL" id="QKX59640.1"/>
    </source>
</evidence>
<dbReference type="RefSeq" id="XP_035345818.1">
    <property type="nucleotide sequence ID" value="XM_035489925.1"/>
</dbReference>
<evidence type="ECO:0000256" key="3">
    <source>
        <dbReference type="ARBA" id="ARBA00023125"/>
    </source>
</evidence>
<dbReference type="CDD" id="cd00067">
    <property type="entry name" value="GAL4"/>
    <property type="match status" value="1"/>
</dbReference>
<proteinExistence type="predicted"/>
<sequence>MSESRPDRHRKSAQACQRCRSSKRKCDGRKPRCGTCARRGSWTTCVFDQSDGRTGKKAREIAALQTRVAELEREKANANFPLSMDPLMQLSSDAREIISPAFHFDSEFAPHGQPTSKDQPAVMTENRFLSRKSKKTSVDGMGTVGNDISSAAAGEQYFGESSTVEFVSQVEKIMNLHMSEELPIFDTNLPIQTTSYSSIEEEINDGYILPMRTEADGLISAFWDRVYPIYPLLERCSFEREYAKLWLSSGSPESSEYHIRTTQNHVPGSRIFHCILNMTFALGCQAKKQDDRSWVFWQRCKRLLELNFDIFNQGSIPMVQALLLMGIYLQGTKLTEACWNLVGVAIRLAQGLGLHRPIPSNQRRSVIMPNFQHREYSRRRVWMGCLFMDRTLCVTFGRPLIIPLDKSDCVNKLSTSSLPQGLSFDENQSSLFFAHAFQLQSILAKVIYVLYDEDSISSQKEKRSIKEASNELLTLTEQIEEGDFRDLFQVEEDLEAWKDDLPDLLRLPMLHPGQIPSSGWNRHATILQARFLYGRILVFRPLLLRQLILCRSPSKIDEQGGIKGKVHNALISHASNACIQSACDLIAVFVAASGLDDALLPEPCYSIFYLYTASMILLVGHICDISSGSGENREYLSRKWEESLENLKLYQHLHETAQTCIKLLEIGEKKFLRRATAEGSLSSCGLVSQPQQIKQAQMEHRHSSAESLQTENINSTVVDSFSINDIDWNEVLDMARFGTAPFDFYFQEPRLSDLDPLSYRGY</sequence>
<dbReference type="InterPro" id="IPR036864">
    <property type="entry name" value="Zn2-C6_fun-type_DNA-bd_sf"/>
</dbReference>
<evidence type="ECO:0000256" key="1">
    <source>
        <dbReference type="ARBA" id="ARBA00022723"/>
    </source>
</evidence>
<dbReference type="PANTHER" id="PTHR47424:SF3">
    <property type="entry name" value="REGULATORY PROTEIN GAL4"/>
    <property type="match status" value="1"/>
</dbReference>
<keyword evidence="1" id="KW-0479">Metal-binding</keyword>
<protein>
    <recommendedName>
        <fullName evidence="6">Zn(2)-C6 fungal-type domain-containing protein</fullName>
    </recommendedName>
</protein>
<dbReference type="SUPFAM" id="SSF57701">
    <property type="entry name" value="Zn2/Cys6 DNA-binding domain"/>
    <property type="match status" value="1"/>
</dbReference>
<evidence type="ECO:0000256" key="4">
    <source>
        <dbReference type="ARBA" id="ARBA00023163"/>
    </source>
</evidence>
<dbReference type="EMBL" id="CP055900">
    <property type="protein sequence ID" value="QKX59640.1"/>
    <property type="molecule type" value="Genomic_DNA"/>
</dbReference>